<evidence type="ECO:0000256" key="1">
    <source>
        <dbReference type="ARBA" id="ARBA00009391"/>
    </source>
</evidence>
<dbReference type="EMBL" id="LAZR01000113">
    <property type="protein sequence ID" value="KKN90062.1"/>
    <property type="molecule type" value="Genomic_DNA"/>
</dbReference>
<protein>
    <recommendedName>
        <fullName evidence="5">RecA family profile 2 domain-containing protein</fullName>
    </recommendedName>
</protein>
<evidence type="ECO:0000256" key="3">
    <source>
        <dbReference type="ARBA" id="ARBA00022840"/>
    </source>
</evidence>
<reference evidence="6" key="1">
    <citation type="journal article" date="2015" name="Nature">
        <title>Complex archaea that bridge the gap between prokaryotes and eukaryotes.</title>
        <authorList>
            <person name="Spang A."/>
            <person name="Saw J.H."/>
            <person name="Jorgensen S.L."/>
            <person name="Zaremba-Niedzwiedzka K."/>
            <person name="Martijn J."/>
            <person name="Lind A.E."/>
            <person name="van Eijk R."/>
            <person name="Schleper C."/>
            <person name="Guy L."/>
            <person name="Ettema T.J."/>
        </authorList>
    </citation>
    <scope>NUCLEOTIDE SEQUENCE</scope>
</reference>
<keyword evidence="2" id="KW-0547">Nucleotide-binding</keyword>
<dbReference type="InterPro" id="IPR020587">
    <property type="entry name" value="RecA_monomer-monomer_interface"/>
</dbReference>
<sequence length="337" mass="37626">MAKRGKLKRGAGKSGLYFSNPSPNVEFVHSGSTLLNCIIGGGWPLGRISNVVGDKSTGKTLLGIEAVSNFAHQFPDNGGIWFNEAEAAFDEDYAAALGMPIDKVTFVSDCYTVEDLCDHLEEIFQKLNTDAPAFYILDSLDALSDQAELDRDVREGSYGAAKAKKLSELFRRQIKNIESKKLHVMIISQVRDRIGVSFGRKTARSGGKALDFYASQVVYLSHIKTLKRTRKGVERPIGINIKAKCDKCKIGLPFRECEFPILFGYGIDDLKANLEWLKTVKKLDEIGLDDKDIVKICTDAWDLPDEEYKELLSDIASLVQDAWKEIEIGFLPTKRKY</sequence>
<evidence type="ECO:0000313" key="6">
    <source>
        <dbReference type="EMBL" id="KKN90062.1"/>
    </source>
</evidence>
<dbReference type="GO" id="GO:0003697">
    <property type="term" value="F:single-stranded DNA binding"/>
    <property type="evidence" value="ECO:0007669"/>
    <property type="project" value="InterPro"/>
</dbReference>
<dbReference type="PRINTS" id="PR00142">
    <property type="entry name" value="RECA"/>
</dbReference>
<dbReference type="PANTHER" id="PTHR45900:SF1">
    <property type="entry name" value="MITOCHONDRIAL DNA REPAIR PROTEIN RECA HOMOLOG-RELATED"/>
    <property type="match status" value="1"/>
</dbReference>
<proteinExistence type="inferred from homology"/>
<evidence type="ECO:0000259" key="5">
    <source>
        <dbReference type="PROSITE" id="PS50163"/>
    </source>
</evidence>
<dbReference type="PANTHER" id="PTHR45900">
    <property type="entry name" value="RECA"/>
    <property type="match status" value="1"/>
</dbReference>
<gene>
    <name evidence="6" type="ORF">LCGC14_0231750</name>
</gene>
<dbReference type="GO" id="GO:0005524">
    <property type="term" value="F:ATP binding"/>
    <property type="evidence" value="ECO:0007669"/>
    <property type="project" value="UniProtKB-KW"/>
</dbReference>
<organism evidence="6">
    <name type="scientific">marine sediment metagenome</name>
    <dbReference type="NCBI Taxonomy" id="412755"/>
    <lineage>
        <taxon>unclassified sequences</taxon>
        <taxon>metagenomes</taxon>
        <taxon>ecological metagenomes</taxon>
    </lineage>
</organism>
<feature type="domain" description="RecA family profile 2" evidence="5">
    <location>
        <begin position="195"/>
        <end position="272"/>
    </location>
</feature>
<comment type="similarity">
    <text evidence="1">Belongs to the RecA family.</text>
</comment>
<dbReference type="InterPro" id="IPR013765">
    <property type="entry name" value="DNA_recomb/repair_RecA"/>
</dbReference>
<dbReference type="GO" id="GO:0006310">
    <property type="term" value="P:DNA recombination"/>
    <property type="evidence" value="ECO:0007669"/>
    <property type="project" value="UniProtKB-KW"/>
</dbReference>
<comment type="caution">
    <text evidence="6">The sequence shown here is derived from an EMBL/GenBank/DDBJ whole genome shotgun (WGS) entry which is preliminary data.</text>
</comment>
<dbReference type="AlphaFoldDB" id="A0A0F9URD2"/>
<dbReference type="GO" id="GO:0006281">
    <property type="term" value="P:DNA repair"/>
    <property type="evidence" value="ECO:0007669"/>
    <property type="project" value="InterPro"/>
</dbReference>
<dbReference type="Pfam" id="PF00154">
    <property type="entry name" value="RecA_N"/>
    <property type="match status" value="1"/>
</dbReference>
<dbReference type="InterPro" id="IPR049428">
    <property type="entry name" value="RecA-like_N"/>
</dbReference>
<dbReference type="PROSITE" id="PS50163">
    <property type="entry name" value="RECA_3"/>
    <property type="match status" value="1"/>
</dbReference>
<keyword evidence="3" id="KW-0067">ATP-binding</keyword>
<keyword evidence="4" id="KW-0233">DNA recombination</keyword>
<evidence type="ECO:0000256" key="2">
    <source>
        <dbReference type="ARBA" id="ARBA00022741"/>
    </source>
</evidence>
<name>A0A0F9URD2_9ZZZZ</name>
<accession>A0A0F9URD2</accession>
<dbReference type="SUPFAM" id="SSF52540">
    <property type="entry name" value="P-loop containing nucleoside triphosphate hydrolases"/>
    <property type="match status" value="1"/>
</dbReference>
<dbReference type="Gene3D" id="3.40.50.300">
    <property type="entry name" value="P-loop containing nucleotide triphosphate hydrolases"/>
    <property type="match status" value="1"/>
</dbReference>
<evidence type="ECO:0000256" key="4">
    <source>
        <dbReference type="ARBA" id="ARBA00023172"/>
    </source>
</evidence>
<dbReference type="GO" id="GO:0008094">
    <property type="term" value="F:ATP-dependent activity, acting on DNA"/>
    <property type="evidence" value="ECO:0007669"/>
    <property type="project" value="InterPro"/>
</dbReference>
<dbReference type="InterPro" id="IPR027417">
    <property type="entry name" value="P-loop_NTPase"/>
</dbReference>